<protein>
    <submittedName>
        <fullName evidence="1">Uncharacterized protein</fullName>
    </submittedName>
</protein>
<sequence>MISSTTAGQNSASQQKHRACDECRIRKLACTKEPDGCCRCRRESIPCHYSAQKPMGRPRKRAREEPDENPLGAVPPAKTVMTEQPPDTEDPGMQFINLLLGSDLDFDLDPAGHAQTTATMTATSLETPASVHTPAWDYTSFGEVNFDSLPADHMPSFTPTNVDPALFITPSLNSPPIEQVPVLSPPNSNKSSPPQSNGVSPAATVPSTSSCDCTTNLYSTLAGMQKLPTEVEPAIRQARLATKVAYEVVNCPSCSFKIEYPTKHYIGSPTMMRGFQNMMLLATLIPSIVHAYAAMLSIVDEETNRAVAERRKVVFKLNGLGGIWGGLGSEDEQLCGAQQSFDYREMEPIMWRLTVRAY</sequence>
<evidence type="ECO:0000313" key="2">
    <source>
        <dbReference type="Proteomes" id="UP001153334"/>
    </source>
</evidence>
<accession>A0ACC2J918</accession>
<name>A0ACC2J918_9PEZI</name>
<keyword evidence="2" id="KW-1185">Reference proteome</keyword>
<organism evidence="1 2">
    <name type="scientific">Nemania bipapillata</name>
    <dbReference type="NCBI Taxonomy" id="110536"/>
    <lineage>
        <taxon>Eukaryota</taxon>
        <taxon>Fungi</taxon>
        <taxon>Dikarya</taxon>
        <taxon>Ascomycota</taxon>
        <taxon>Pezizomycotina</taxon>
        <taxon>Sordariomycetes</taxon>
        <taxon>Xylariomycetidae</taxon>
        <taxon>Xylariales</taxon>
        <taxon>Xylariaceae</taxon>
        <taxon>Nemania</taxon>
    </lineage>
</organism>
<dbReference type="EMBL" id="JAPESX010000020">
    <property type="protein sequence ID" value="KAJ8123993.1"/>
    <property type="molecule type" value="Genomic_DNA"/>
</dbReference>
<gene>
    <name evidence="1" type="ORF">ONZ43_g183</name>
</gene>
<comment type="caution">
    <text evidence="1">The sequence shown here is derived from an EMBL/GenBank/DDBJ whole genome shotgun (WGS) entry which is preliminary data.</text>
</comment>
<proteinExistence type="predicted"/>
<evidence type="ECO:0000313" key="1">
    <source>
        <dbReference type="EMBL" id="KAJ8123993.1"/>
    </source>
</evidence>
<reference evidence="1" key="1">
    <citation type="submission" date="2022-11" db="EMBL/GenBank/DDBJ databases">
        <title>Genome Sequence of Nemania bipapillata.</title>
        <authorList>
            <person name="Buettner E."/>
        </authorList>
    </citation>
    <scope>NUCLEOTIDE SEQUENCE</scope>
    <source>
        <strain evidence="1">CP14</strain>
    </source>
</reference>
<dbReference type="Proteomes" id="UP001153334">
    <property type="component" value="Unassembled WGS sequence"/>
</dbReference>